<comment type="subcellular location">
    <subcellularLocation>
        <location evidence="1 9">Golgi apparatus membrane</location>
        <topology evidence="1 9">Single-pass type II membrane protein</topology>
    </subcellularLocation>
</comment>
<name>A0A2G8JX78_STIJA</name>
<dbReference type="InterPro" id="IPR018011">
    <property type="entry name" value="Carb_sulfotrans_8-10"/>
</dbReference>
<keyword evidence="11" id="KW-1185">Reference proteome</keyword>
<dbReference type="Proteomes" id="UP000230750">
    <property type="component" value="Unassembled WGS sequence"/>
</dbReference>
<dbReference type="STRING" id="307972.A0A2G8JX78"/>
<keyword evidence="7 9" id="KW-0472">Membrane</keyword>
<dbReference type="Pfam" id="PF03567">
    <property type="entry name" value="Sulfotransfer_2"/>
    <property type="match status" value="1"/>
</dbReference>
<evidence type="ECO:0000256" key="5">
    <source>
        <dbReference type="ARBA" id="ARBA00022989"/>
    </source>
</evidence>
<gene>
    <name evidence="10" type="ORF">BSL78_22812</name>
</gene>
<dbReference type="EMBL" id="MRZV01001133">
    <property type="protein sequence ID" value="PIK40344.1"/>
    <property type="molecule type" value="Genomic_DNA"/>
</dbReference>
<dbReference type="PANTHER" id="PTHR12137">
    <property type="entry name" value="CARBOHYDRATE SULFOTRANSFERASE"/>
    <property type="match status" value="1"/>
</dbReference>
<dbReference type="AlphaFoldDB" id="A0A2G8JX78"/>
<comment type="caution">
    <text evidence="10">The sequence shown here is derived from an EMBL/GenBank/DDBJ whole genome shotgun (WGS) entry which is preliminary data.</text>
</comment>
<dbReference type="GO" id="GO:0008146">
    <property type="term" value="F:sulfotransferase activity"/>
    <property type="evidence" value="ECO:0007669"/>
    <property type="project" value="InterPro"/>
</dbReference>
<reference evidence="10 11" key="1">
    <citation type="journal article" date="2017" name="PLoS Biol.">
        <title>The sea cucumber genome provides insights into morphological evolution and visceral regeneration.</title>
        <authorList>
            <person name="Zhang X."/>
            <person name="Sun L."/>
            <person name="Yuan J."/>
            <person name="Sun Y."/>
            <person name="Gao Y."/>
            <person name="Zhang L."/>
            <person name="Li S."/>
            <person name="Dai H."/>
            <person name="Hamel J.F."/>
            <person name="Liu C."/>
            <person name="Yu Y."/>
            <person name="Liu S."/>
            <person name="Lin W."/>
            <person name="Guo K."/>
            <person name="Jin S."/>
            <person name="Xu P."/>
            <person name="Storey K.B."/>
            <person name="Huan P."/>
            <person name="Zhang T."/>
            <person name="Zhou Y."/>
            <person name="Zhang J."/>
            <person name="Lin C."/>
            <person name="Li X."/>
            <person name="Xing L."/>
            <person name="Huo D."/>
            <person name="Sun M."/>
            <person name="Wang L."/>
            <person name="Mercier A."/>
            <person name="Li F."/>
            <person name="Yang H."/>
            <person name="Xiang J."/>
        </authorList>
    </citation>
    <scope>NUCLEOTIDE SEQUENCE [LARGE SCALE GENOMIC DNA]</scope>
    <source>
        <strain evidence="10">Shaxun</strain>
        <tissue evidence="10">Muscle</tissue>
    </source>
</reference>
<sequence>MHQHATMDRATRLELKKLLVLVVIISATGIVLQISMVNNIMDARYSRILPYITNQLRRENGQIVGRVLRTHTTYSGNNSFVIMLTNLSLQSNQTLDDILLKNKSLTSKEWLYLMETRQMIRTDRTKRICAQLNLSKFTAEEMLERKGLRATFYSNDPYKITFSVVKKAASNNFENLFKELGGLTRLFMLPDDMCKPRLESYTKVLFIRHPLSRVLSAYIDKFVLHHIDHFIGIGRNIIYAHRKNVSKQERIAAAKKATDVKFKEFIAYITGDPKHRKNTHWNNYWKHNRVCEIQYDFIGKLETIRDDVKYMLYKLKVDNLTQLDIPRAYMTYHGDRDKLRSYYQDISKGLLRQFFSVYKTDFELFGYSMDLLGHSIWS</sequence>
<keyword evidence="4 9" id="KW-0812">Transmembrane</keyword>
<evidence type="ECO:0000256" key="1">
    <source>
        <dbReference type="ARBA" id="ARBA00004323"/>
    </source>
</evidence>
<keyword evidence="3 9" id="KW-0808">Transferase</keyword>
<dbReference type="InterPro" id="IPR005331">
    <property type="entry name" value="Sulfotransferase"/>
</dbReference>
<dbReference type="GO" id="GO:0016051">
    <property type="term" value="P:carbohydrate biosynthetic process"/>
    <property type="evidence" value="ECO:0007669"/>
    <property type="project" value="InterPro"/>
</dbReference>
<proteinExistence type="inferred from homology"/>
<feature type="transmembrane region" description="Helical" evidence="9">
    <location>
        <begin position="18"/>
        <end position="37"/>
    </location>
</feature>
<keyword evidence="6 9" id="KW-0333">Golgi apparatus</keyword>
<dbReference type="OrthoDB" id="2019940at2759"/>
<keyword evidence="9" id="KW-0735">Signal-anchor</keyword>
<comment type="similarity">
    <text evidence="2 9">Belongs to the sulfotransferase 2 family.</text>
</comment>
<evidence type="ECO:0000256" key="7">
    <source>
        <dbReference type="ARBA" id="ARBA00023136"/>
    </source>
</evidence>
<evidence type="ECO:0000313" key="10">
    <source>
        <dbReference type="EMBL" id="PIK40344.1"/>
    </source>
</evidence>
<evidence type="ECO:0000256" key="9">
    <source>
        <dbReference type="RuleBase" id="RU364020"/>
    </source>
</evidence>
<protein>
    <recommendedName>
        <fullName evidence="9">Carbohydrate sulfotransferase</fullName>
        <ecNumber evidence="9">2.8.2.-</ecNumber>
    </recommendedName>
</protein>
<keyword evidence="9" id="KW-0119">Carbohydrate metabolism</keyword>
<keyword evidence="5 9" id="KW-1133">Transmembrane helix</keyword>
<evidence type="ECO:0000256" key="6">
    <source>
        <dbReference type="ARBA" id="ARBA00023034"/>
    </source>
</evidence>
<evidence type="ECO:0000256" key="4">
    <source>
        <dbReference type="ARBA" id="ARBA00022692"/>
    </source>
</evidence>
<accession>A0A2G8JX78</accession>
<keyword evidence="8 9" id="KW-0325">Glycoprotein</keyword>
<evidence type="ECO:0000256" key="8">
    <source>
        <dbReference type="ARBA" id="ARBA00023180"/>
    </source>
</evidence>
<dbReference type="EC" id="2.8.2.-" evidence="9"/>
<evidence type="ECO:0000256" key="2">
    <source>
        <dbReference type="ARBA" id="ARBA00006339"/>
    </source>
</evidence>
<dbReference type="PANTHER" id="PTHR12137:SF33">
    <property type="entry name" value="CARBOHYDRATE SULFOTRANSFERASE 14"/>
    <property type="match status" value="1"/>
</dbReference>
<evidence type="ECO:0000313" key="11">
    <source>
        <dbReference type="Proteomes" id="UP000230750"/>
    </source>
</evidence>
<evidence type="ECO:0000256" key="3">
    <source>
        <dbReference type="ARBA" id="ARBA00022679"/>
    </source>
</evidence>
<dbReference type="GO" id="GO:0000139">
    <property type="term" value="C:Golgi membrane"/>
    <property type="evidence" value="ECO:0007669"/>
    <property type="project" value="UniProtKB-SubCell"/>
</dbReference>
<organism evidence="10 11">
    <name type="scientific">Stichopus japonicus</name>
    <name type="common">Sea cucumber</name>
    <dbReference type="NCBI Taxonomy" id="307972"/>
    <lineage>
        <taxon>Eukaryota</taxon>
        <taxon>Metazoa</taxon>
        <taxon>Echinodermata</taxon>
        <taxon>Eleutherozoa</taxon>
        <taxon>Echinozoa</taxon>
        <taxon>Holothuroidea</taxon>
        <taxon>Aspidochirotacea</taxon>
        <taxon>Aspidochirotida</taxon>
        <taxon>Stichopodidae</taxon>
        <taxon>Apostichopus</taxon>
    </lineage>
</organism>